<dbReference type="AlphaFoldDB" id="E8M9J5"/>
<dbReference type="Proteomes" id="UP000006228">
    <property type="component" value="Unassembled WGS sequence"/>
</dbReference>
<evidence type="ECO:0008006" key="5">
    <source>
        <dbReference type="Google" id="ProtNLM"/>
    </source>
</evidence>
<feature type="region of interest" description="Disordered" evidence="1">
    <location>
        <begin position="35"/>
        <end position="59"/>
    </location>
</feature>
<feature type="transmembrane region" description="Helical" evidence="2">
    <location>
        <begin position="6"/>
        <end position="29"/>
    </location>
</feature>
<keyword evidence="2" id="KW-0812">Transmembrane</keyword>
<dbReference type="Pfam" id="PF11446">
    <property type="entry name" value="DUF2897"/>
    <property type="match status" value="1"/>
</dbReference>
<name>E8M9J5_PHOS4</name>
<comment type="caution">
    <text evidence="3">The sequence shown here is derived from an EMBL/GenBank/DDBJ whole genome shotgun (WGS) entry which is preliminary data.</text>
</comment>
<keyword evidence="2" id="KW-1133">Transmembrane helix</keyword>
<evidence type="ECO:0000256" key="2">
    <source>
        <dbReference type="SAM" id="Phobius"/>
    </source>
</evidence>
<keyword evidence="2" id="KW-0472">Membrane</keyword>
<dbReference type="EMBL" id="AEVT01000084">
    <property type="protein sequence ID" value="EGA69362.1"/>
    <property type="molecule type" value="Genomic_DNA"/>
</dbReference>
<accession>E8M9J5</accession>
<organism evidence="3 4">
    <name type="scientific">Vibrio sinaloensis DSM 21326</name>
    <dbReference type="NCBI Taxonomy" id="945550"/>
    <lineage>
        <taxon>Bacteria</taxon>
        <taxon>Pseudomonadati</taxon>
        <taxon>Pseudomonadota</taxon>
        <taxon>Gammaproteobacteria</taxon>
        <taxon>Vibrionales</taxon>
        <taxon>Vibrionaceae</taxon>
        <taxon>Vibrio</taxon>
        <taxon>Vibrio oreintalis group</taxon>
    </lineage>
</organism>
<gene>
    <name evidence="3" type="ORF">VISI1226_02922</name>
</gene>
<sequence length="59" mass="6574">MDLLTNPWVIIAIVLSVIVGNIMALKYTAKMKFGQTSKKDNKDHSAQDDQDQTDDHSPS</sequence>
<dbReference type="RefSeq" id="WP_008078648.1">
    <property type="nucleotide sequence ID" value="NZ_AEVT01000084.1"/>
</dbReference>
<dbReference type="InterPro" id="IPR021550">
    <property type="entry name" value="DUF2897"/>
</dbReference>
<protein>
    <recommendedName>
        <fullName evidence="5">DUF2897 domain-containing protein</fullName>
    </recommendedName>
</protein>
<dbReference type="GeneID" id="95570243"/>
<proteinExistence type="predicted"/>
<evidence type="ECO:0000256" key="1">
    <source>
        <dbReference type="SAM" id="MobiDB-lite"/>
    </source>
</evidence>
<dbReference type="OrthoDB" id="5918634at2"/>
<reference evidence="3 4" key="1">
    <citation type="journal article" date="2012" name="Int. J. Syst. Evol. Microbiol.">
        <title>Vibrio caribbeanicus sp. nov., isolated from the marine sponge Scleritoderma cyanea.</title>
        <authorList>
            <person name="Hoffmann M."/>
            <person name="Monday S.R."/>
            <person name="Allard M.W."/>
            <person name="Strain E.A."/>
            <person name="Whittaker P."/>
            <person name="Naum M."/>
            <person name="McCarthy P.J."/>
            <person name="Lopez J.V."/>
            <person name="Fischer M."/>
            <person name="Brown E.W."/>
        </authorList>
    </citation>
    <scope>NUCLEOTIDE SEQUENCE [LARGE SCALE GENOMIC DNA]</scope>
    <source>
        <strain evidence="4">DSMZ 21326</strain>
    </source>
</reference>
<evidence type="ECO:0000313" key="3">
    <source>
        <dbReference type="EMBL" id="EGA69362.1"/>
    </source>
</evidence>
<feature type="compositionally biased region" description="Basic and acidic residues" evidence="1">
    <location>
        <begin position="37"/>
        <end position="59"/>
    </location>
</feature>
<evidence type="ECO:0000313" key="4">
    <source>
        <dbReference type="Proteomes" id="UP000006228"/>
    </source>
</evidence>